<feature type="compositionally biased region" description="Basic and acidic residues" evidence="10">
    <location>
        <begin position="94"/>
        <end position="116"/>
    </location>
</feature>
<comment type="similarity">
    <text evidence="2">Belongs to the YajC family.</text>
</comment>
<evidence type="ECO:0000256" key="5">
    <source>
        <dbReference type="ARBA" id="ARBA00022692"/>
    </source>
</evidence>
<evidence type="ECO:0000256" key="3">
    <source>
        <dbReference type="ARBA" id="ARBA00022448"/>
    </source>
</evidence>
<dbReference type="Pfam" id="PF02699">
    <property type="entry name" value="YajC"/>
    <property type="match status" value="1"/>
</dbReference>
<keyword evidence="3" id="KW-0813">Transport</keyword>
<evidence type="ECO:0000256" key="2">
    <source>
        <dbReference type="ARBA" id="ARBA00006742"/>
    </source>
</evidence>
<evidence type="ECO:0000256" key="11">
    <source>
        <dbReference type="SAM" id="Phobius"/>
    </source>
</evidence>
<evidence type="ECO:0000256" key="6">
    <source>
        <dbReference type="ARBA" id="ARBA00022927"/>
    </source>
</evidence>
<comment type="subcellular location">
    <subcellularLocation>
        <location evidence="1">Cell membrane</location>
        <topology evidence="1">Single-pass membrane protein</topology>
    </subcellularLocation>
</comment>
<proteinExistence type="inferred from homology"/>
<evidence type="ECO:0000313" key="12">
    <source>
        <dbReference type="EMBL" id="XCJ16611.1"/>
    </source>
</evidence>
<reference evidence="12" key="1">
    <citation type="submission" date="2024-06" db="EMBL/GenBank/DDBJ databases">
        <authorList>
            <person name="Fan A."/>
            <person name="Zhang F.Y."/>
            <person name="Zhang L."/>
        </authorList>
    </citation>
    <scope>NUCLEOTIDE SEQUENCE</scope>
    <source>
        <strain evidence="12">Y61</strain>
    </source>
</reference>
<protein>
    <submittedName>
        <fullName evidence="12">Preprotein translocase subunit YajC</fullName>
    </submittedName>
</protein>
<accession>A0AAU8IF53</accession>
<feature type="region of interest" description="Disordered" evidence="10">
    <location>
        <begin position="86"/>
        <end position="116"/>
    </location>
</feature>
<dbReference type="PANTHER" id="PTHR33909">
    <property type="entry name" value="SEC TRANSLOCON ACCESSORY COMPLEX SUBUNIT YAJC"/>
    <property type="match status" value="1"/>
</dbReference>
<keyword evidence="4" id="KW-1003">Cell membrane</keyword>
<evidence type="ECO:0000256" key="7">
    <source>
        <dbReference type="ARBA" id="ARBA00022989"/>
    </source>
</evidence>
<name>A0AAU8IF53_9BACL</name>
<dbReference type="RefSeq" id="WP_353948064.1">
    <property type="nucleotide sequence ID" value="NZ_CP159510.1"/>
</dbReference>
<dbReference type="GO" id="GO:0015031">
    <property type="term" value="P:protein transport"/>
    <property type="evidence" value="ECO:0007669"/>
    <property type="project" value="UniProtKB-KW"/>
</dbReference>
<sequence>MEGITGILIPLLIFVAIFYFLLIRPQQKRNKETREMQASLQKGDKIVTIGGLQGTVESFDERTVVLRSSSSKLTYERNAIRAIVKKSANAHAQSESKEKDKEEKPGKEEKGSKGSN</sequence>
<dbReference type="NCBIfam" id="TIGR00739">
    <property type="entry name" value="yajC"/>
    <property type="match status" value="1"/>
</dbReference>
<keyword evidence="8" id="KW-0811">Translocation</keyword>
<dbReference type="EMBL" id="CP159510">
    <property type="protein sequence ID" value="XCJ16611.1"/>
    <property type="molecule type" value="Genomic_DNA"/>
</dbReference>
<keyword evidence="9 11" id="KW-0472">Membrane</keyword>
<keyword evidence="6" id="KW-0653">Protein transport</keyword>
<dbReference type="PRINTS" id="PR01853">
    <property type="entry name" value="YAJCTRNLCASE"/>
</dbReference>
<evidence type="ECO:0000256" key="4">
    <source>
        <dbReference type="ARBA" id="ARBA00022475"/>
    </source>
</evidence>
<dbReference type="SMART" id="SM01323">
    <property type="entry name" value="YajC"/>
    <property type="match status" value="1"/>
</dbReference>
<dbReference type="InterPro" id="IPR003849">
    <property type="entry name" value="Preprotein_translocase_YajC"/>
</dbReference>
<gene>
    <name evidence="12" type="primary">yajC</name>
    <name evidence="12" type="ORF">ABNN70_13305</name>
</gene>
<dbReference type="GO" id="GO:0005886">
    <property type="term" value="C:plasma membrane"/>
    <property type="evidence" value="ECO:0007669"/>
    <property type="project" value="UniProtKB-SubCell"/>
</dbReference>
<evidence type="ECO:0000256" key="10">
    <source>
        <dbReference type="SAM" id="MobiDB-lite"/>
    </source>
</evidence>
<keyword evidence="5 11" id="KW-0812">Transmembrane</keyword>
<evidence type="ECO:0000256" key="8">
    <source>
        <dbReference type="ARBA" id="ARBA00023010"/>
    </source>
</evidence>
<feature type="transmembrane region" description="Helical" evidence="11">
    <location>
        <begin position="6"/>
        <end position="23"/>
    </location>
</feature>
<evidence type="ECO:0000256" key="9">
    <source>
        <dbReference type="ARBA" id="ARBA00023136"/>
    </source>
</evidence>
<dbReference type="AlphaFoldDB" id="A0AAU8IF53"/>
<evidence type="ECO:0000256" key="1">
    <source>
        <dbReference type="ARBA" id="ARBA00004162"/>
    </source>
</evidence>
<dbReference type="PANTHER" id="PTHR33909:SF1">
    <property type="entry name" value="SEC TRANSLOCON ACCESSORY COMPLEX SUBUNIT YAJC"/>
    <property type="match status" value="1"/>
</dbReference>
<organism evidence="12">
    <name type="scientific">Sporolactobacillus sp. Y61</name>
    <dbReference type="NCBI Taxonomy" id="3160863"/>
    <lineage>
        <taxon>Bacteria</taxon>
        <taxon>Bacillati</taxon>
        <taxon>Bacillota</taxon>
        <taxon>Bacilli</taxon>
        <taxon>Bacillales</taxon>
        <taxon>Sporolactobacillaceae</taxon>
        <taxon>Sporolactobacillus</taxon>
    </lineage>
</organism>
<keyword evidence="7 11" id="KW-1133">Transmembrane helix</keyword>